<name>A0A8I1SII4_9PROT</name>
<reference evidence="2" key="1">
    <citation type="submission" date="2020-12" db="EMBL/GenBank/DDBJ databases">
        <title>Oil enriched cultivation method for isolating marine PHA-producing bacteria.</title>
        <authorList>
            <person name="Zheng W."/>
            <person name="Yu S."/>
            <person name="Huang Y."/>
        </authorList>
    </citation>
    <scope>NUCLEOTIDE SEQUENCE</scope>
    <source>
        <strain evidence="2">SY-2-3</strain>
    </source>
</reference>
<dbReference type="InterPro" id="IPR002145">
    <property type="entry name" value="CopG"/>
</dbReference>
<protein>
    <submittedName>
        <fullName evidence="2">Ribbon-helix-helix protein, CopG family</fullName>
    </submittedName>
</protein>
<dbReference type="AlphaFoldDB" id="A0A8I1SII4"/>
<dbReference type="Proteomes" id="UP000664405">
    <property type="component" value="Unassembled WGS sequence"/>
</dbReference>
<dbReference type="GO" id="GO:0006355">
    <property type="term" value="P:regulation of DNA-templated transcription"/>
    <property type="evidence" value="ECO:0007669"/>
    <property type="project" value="InterPro"/>
</dbReference>
<evidence type="ECO:0000313" key="2">
    <source>
        <dbReference type="EMBL" id="MBN8195431.1"/>
    </source>
</evidence>
<proteinExistence type="predicted"/>
<dbReference type="SUPFAM" id="SSF47598">
    <property type="entry name" value="Ribbon-helix-helix"/>
    <property type="match status" value="1"/>
</dbReference>
<gene>
    <name evidence="2" type="ORF">JF547_02775</name>
</gene>
<dbReference type="Pfam" id="PF01402">
    <property type="entry name" value="RHH_1"/>
    <property type="match status" value="1"/>
</dbReference>
<accession>A0A8I1SII4</accession>
<comment type="caution">
    <text evidence="2">The sequence shown here is derived from an EMBL/GenBank/DDBJ whole genome shotgun (WGS) entry which is preliminary data.</text>
</comment>
<dbReference type="RefSeq" id="WP_206926563.1">
    <property type="nucleotide sequence ID" value="NZ_JAEKJW010000001.1"/>
</dbReference>
<dbReference type="EMBL" id="JAEKJW010000001">
    <property type="protein sequence ID" value="MBN8195431.1"/>
    <property type="molecule type" value="Genomic_DNA"/>
</dbReference>
<sequence length="84" mass="9628">MSKDTMAVRVDADLRKRLDKLAEAFGQTRSSIINDALRQYADHQEWQVNLIADRARSIAEGRATLIDHEDVLATFEQRFADKHS</sequence>
<dbReference type="InterPro" id="IPR013321">
    <property type="entry name" value="Arc_rbn_hlx_hlx"/>
</dbReference>
<dbReference type="CDD" id="cd22233">
    <property type="entry name" value="RHH_CopAso-like"/>
    <property type="match status" value="1"/>
</dbReference>
<dbReference type="Gene3D" id="1.10.1220.10">
    <property type="entry name" value="Met repressor-like"/>
    <property type="match status" value="1"/>
</dbReference>
<evidence type="ECO:0000259" key="1">
    <source>
        <dbReference type="Pfam" id="PF01402"/>
    </source>
</evidence>
<feature type="domain" description="Ribbon-helix-helix protein CopG" evidence="1">
    <location>
        <begin position="8"/>
        <end position="42"/>
    </location>
</feature>
<evidence type="ECO:0000313" key="3">
    <source>
        <dbReference type="Proteomes" id="UP000664405"/>
    </source>
</evidence>
<organism evidence="2 3">
    <name type="scientific">Thalassospira povalilytica</name>
    <dbReference type="NCBI Taxonomy" id="732237"/>
    <lineage>
        <taxon>Bacteria</taxon>
        <taxon>Pseudomonadati</taxon>
        <taxon>Pseudomonadota</taxon>
        <taxon>Alphaproteobacteria</taxon>
        <taxon>Rhodospirillales</taxon>
        <taxon>Thalassospiraceae</taxon>
        <taxon>Thalassospira</taxon>
    </lineage>
</organism>
<dbReference type="InterPro" id="IPR010985">
    <property type="entry name" value="Ribbon_hlx_hlx"/>
</dbReference>